<comment type="caution">
    <text evidence="2">The sequence shown here is derived from an EMBL/GenBank/DDBJ whole genome shotgun (WGS) entry which is preliminary data.</text>
</comment>
<evidence type="ECO:0000256" key="1">
    <source>
        <dbReference type="SAM" id="SignalP"/>
    </source>
</evidence>
<feature type="chain" id="PRO_5039889844" evidence="1">
    <location>
        <begin position="22"/>
        <end position="158"/>
    </location>
</feature>
<proteinExistence type="predicted"/>
<evidence type="ECO:0000313" key="2">
    <source>
        <dbReference type="EMBL" id="KAH8042301.1"/>
    </source>
</evidence>
<feature type="signal peptide" evidence="1">
    <location>
        <begin position="1"/>
        <end position="21"/>
    </location>
</feature>
<dbReference type="VEuPathDB" id="VectorBase:LOC119169168"/>
<dbReference type="Proteomes" id="UP000821866">
    <property type="component" value="Chromosome 1"/>
</dbReference>
<evidence type="ECO:0000313" key="3">
    <source>
        <dbReference type="Proteomes" id="UP000821866"/>
    </source>
</evidence>
<name>A0A9J6F8W9_RHIMP</name>
<keyword evidence="1" id="KW-0732">Signal</keyword>
<dbReference type="VEuPathDB" id="VectorBase:LOC119160044"/>
<dbReference type="EMBL" id="JABSTU010000001">
    <property type="protein sequence ID" value="KAH8042301.1"/>
    <property type="molecule type" value="Genomic_DNA"/>
</dbReference>
<accession>A0A9J6F8W9</accession>
<reference evidence="2" key="1">
    <citation type="journal article" date="2020" name="Cell">
        <title>Large-Scale Comparative Analyses of Tick Genomes Elucidate Their Genetic Diversity and Vector Capacities.</title>
        <authorList>
            <consortium name="Tick Genome and Microbiome Consortium (TIGMIC)"/>
            <person name="Jia N."/>
            <person name="Wang J."/>
            <person name="Shi W."/>
            <person name="Du L."/>
            <person name="Sun Y."/>
            <person name="Zhan W."/>
            <person name="Jiang J.F."/>
            <person name="Wang Q."/>
            <person name="Zhang B."/>
            <person name="Ji P."/>
            <person name="Bell-Sakyi L."/>
            <person name="Cui X.M."/>
            <person name="Yuan T.T."/>
            <person name="Jiang B.G."/>
            <person name="Yang W.F."/>
            <person name="Lam T.T."/>
            <person name="Chang Q.C."/>
            <person name="Ding S.J."/>
            <person name="Wang X.J."/>
            <person name="Zhu J.G."/>
            <person name="Ruan X.D."/>
            <person name="Zhao L."/>
            <person name="Wei J.T."/>
            <person name="Ye R.Z."/>
            <person name="Que T.C."/>
            <person name="Du C.H."/>
            <person name="Zhou Y.H."/>
            <person name="Cheng J.X."/>
            <person name="Dai P.F."/>
            <person name="Guo W.B."/>
            <person name="Han X.H."/>
            <person name="Huang E.J."/>
            <person name="Li L.F."/>
            <person name="Wei W."/>
            <person name="Gao Y.C."/>
            <person name="Liu J.Z."/>
            <person name="Shao H.Z."/>
            <person name="Wang X."/>
            <person name="Wang C.C."/>
            <person name="Yang T.C."/>
            <person name="Huo Q.B."/>
            <person name="Li W."/>
            <person name="Chen H.Y."/>
            <person name="Chen S.E."/>
            <person name="Zhou L.G."/>
            <person name="Ni X.B."/>
            <person name="Tian J.H."/>
            <person name="Sheng Y."/>
            <person name="Liu T."/>
            <person name="Pan Y.S."/>
            <person name="Xia L.Y."/>
            <person name="Li J."/>
            <person name="Zhao F."/>
            <person name="Cao W.C."/>
        </authorList>
    </citation>
    <scope>NUCLEOTIDE SEQUENCE</scope>
    <source>
        <strain evidence="2">Rmic-2018</strain>
    </source>
</reference>
<dbReference type="AlphaFoldDB" id="A0A9J6F8W9"/>
<gene>
    <name evidence="2" type="ORF">HPB51_021385</name>
</gene>
<sequence>MSPTFPFFVQALAGCFWISASQTFTGNGHCQPASPSLLPNDVLGAILDDTLVWRLPHVEYGYSASSSRTVTSPGHPGPAGFHALKGTLASASISGHGGTTVTMSPTFPFLVQDKVRRYCVYLCHMPEGDVRMGLEEDGTPCKSLIHEGVCRRGRCRIV</sequence>
<protein>
    <submittedName>
        <fullName evidence="2">Uncharacterized protein</fullName>
    </submittedName>
</protein>
<reference evidence="2" key="2">
    <citation type="submission" date="2021-09" db="EMBL/GenBank/DDBJ databases">
        <authorList>
            <person name="Jia N."/>
            <person name="Wang J."/>
            <person name="Shi W."/>
            <person name="Du L."/>
            <person name="Sun Y."/>
            <person name="Zhan W."/>
            <person name="Jiang J."/>
            <person name="Wang Q."/>
            <person name="Zhang B."/>
            <person name="Ji P."/>
            <person name="Sakyi L.B."/>
            <person name="Cui X."/>
            <person name="Yuan T."/>
            <person name="Jiang B."/>
            <person name="Yang W."/>
            <person name="Lam T.T.-Y."/>
            <person name="Chang Q."/>
            <person name="Ding S."/>
            <person name="Wang X."/>
            <person name="Zhu J."/>
            <person name="Ruan X."/>
            <person name="Zhao L."/>
            <person name="Wei J."/>
            <person name="Que T."/>
            <person name="Du C."/>
            <person name="Cheng J."/>
            <person name="Dai P."/>
            <person name="Han X."/>
            <person name="Huang E."/>
            <person name="Gao Y."/>
            <person name="Liu J."/>
            <person name="Shao H."/>
            <person name="Ye R."/>
            <person name="Li L."/>
            <person name="Wei W."/>
            <person name="Wang X."/>
            <person name="Wang C."/>
            <person name="Huo Q."/>
            <person name="Li W."/>
            <person name="Guo W."/>
            <person name="Chen H."/>
            <person name="Chen S."/>
            <person name="Zhou L."/>
            <person name="Zhou L."/>
            <person name="Ni X."/>
            <person name="Tian J."/>
            <person name="Zhou Y."/>
            <person name="Sheng Y."/>
            <person name="Liu T."/>
            <person name="Pan Y."/>
            <person name="Xia L."/>
            <person name="Li J."/>
            <person name="Zhao F."/>
            <person name="Cao W."/>
        </authorList>
    </citation>
    <scope>NUCLEOTIDE SEQUENCE</scope>
    <source>
        <strain evidence="2">Rmic-2018</strain>
        <tissue evidence="2">Larvae</tissue>
    </source>
</reference>
<organism evidence="2 3">
    <name type="scientific">Rhipicephalus microplus</name>
    <name type="common">Cattle tick</name>
    <name type="synonym">Boophilus microplus</name>
    <dbReference type="NCBI Taxonomy" id="6941"/>
    <lineage>
        <taxon>Eukaryota</taxon>
        <taxon>Metazoa</taxon>
        <taxon>Ecdysozoa</taxon>
        <taxon>Arthropoda</taxon>
        <taxon>Chelicerata</taxon>
        <taxon>Arachnida</taxon>
        <taxon>Acari</taxon>
        <taxon>Parasitiformes</taxon>
        <taxon>Ixodida</taxon>
        <taxon>Ixodoidea</taxon>
        <taxon>Ixodidae</taxon>
        <taxon>Rhipicephalinae</taxon>
        <taxon>Rhipicephalus</taxon>
        <taxon>Boophilus</taxon>
    </lineage>
</organism>
<keyword evidence="3" id="KW-1185">Reference proteome</keyword>